<dbReference type="PRINTS" id="PR00032">
    <property type="entry name" value="HTHARAC"/>
</dbReference>
<sequence length="306" mass="33320">MDRQSRVELSTSQVPAQDAFAYWREMICETFVQLAAAPVTAGPFAGRIEHVPVGALELSTVVAGGQVVRRTRSLIARGADEYLLASIQLRGRGRVEQDGRVAELTGGDMAFYDSTRPYTLRFDDDFRQLVVQVPKRELALRDTRALTARTLGPGPGQVVPAFFTSLAGAAKAGTATPLLPHALGLLSAAASFAARTEPAPDPARALVRERAVAFIRRNLADPRLDVDVVARACRVSRRTLYRVFAPGSVAREIRRIRLEQAREMLRAHPDRPVATIAARCGFDSESGFHRAFRAEFGTTPGGTRGQ</sequence>
<evidence type="ECO:0000313" key="6">
    <source>
        <dbReference type="Proteomes" id="UP001501624"/>
    </source>
</evidence>
<protein>
    <submittedName>
        <fullName evidence="5">Helix-turn-helix domain-containing protein</fullName>
    </submittedName>
</protein>
<dbReference type="PANTHER" id="PTHR46796">
    <property type="entry name" value="HTH-TYPE TRANSCRIPTIONAL ACTIVATOR RHAS-RELATED"/>
    <property type="match status" value="1"/>
</dbReference>
<keyword evidence="1" id="KW-0805">Transcription regulation</keyword>
<dbReference type="Proteomes" id="UP001501624">
    <property type="component" value="Unassembled WGS sequence"/>
</dbReference>
<evidence type="ECO:0000256" key="2">
    <source>
        <dbReference type="ARBA" id="ARBA00023125"/>
    </source>
</evidence>
<dbReference type="InterPro" id="IPR011051">
    <property type="entry name" value="RmlC_Cupin_sf"/>
</dbReference>
<dbReference type="PROSITE" id="PS01124">
    <property type="entry name" value="HTH_ARAC_FAMILY_2"/>
    <property type="match status" value="1"/>
</dbReference>
<gene>
    <name evidence="5" type="ORF">GCM10022380_66500</name>
</gene>
<dbReference type="PROSITE" id="PS00041">
    <property type="entry name" value="HTH_ARAC_FAMILY_1"/>
    <property type="match status" value="1"/>
</dbReference>
<dbReference type="SMART" id="SM00342">
    <property type="entry name" value="HTH_ARAC"/>
    <property type="match status" value="1"/>
</dbReference>
<comment type="caution">
    <text evidence="5">The sequence shown here is derived from an EMBL/GenBank/DDBJ whole genome shotgun (WGS) entry which is preliminary data.</text>
</comment>
<feature type="domain" description="HTH araC/xylS-type" evidence="4">
    <location>
        <begin position="209"/>
        <end position="306"/>
    </location>
</feature>
<dbReference type="SUPFAM" id="SSF46689">
    <property type="entry name" value="Homeodomain-like"/>
    <property type="match status" value="1"/>
</dbReference>
<dbReference type="InterPro" id="IPR009057">
    <property type="entry name" value="Homeodomain-like_sf"/>
</dbReference>
<dbReference type="InterPro" id="IPR018060">
    <property type="entry name" value="HTH_AraC"/>
</dbReference>
<reference evidence="6" key="1">
    <citation type="journal article" date="2019" name="Int. J. Syst. Evol. Microbiol.">
        <title>The Global Catalogue of Microorganisms (GCM) 10K type strain sequencing project: providing services to taxonomists for standard genome sequencing and annotation.</title>
        <authorList>
            <consortium name="The Broad Institute Genomics Platform"/>
            <consortium name="The Broad Institute Genome Sequencing Center for Infectious Disease"/>
            <person name="Wu L."/>
            <person name="Ma J."/>
        </authorList>
    </citation>
    <scope>NUCLEOTIDE SEQUENCE [LARGE SCALE GENOMIC DNA]</scope>
    <source>
        <strain evidence="6">JCM 17017</strain>
    </source>
</reference>
<organism evidence="5 6">
    <name type="scientific">Amycolatopsis tucumanensis</name>
    <dbReference type="NCBI Taxonomy" id="401106"/>
    <lineage>
        <taxon>Bacteria</taxon>
        <taxon>Bacillati</taxon>
        <taxon>Actinomycetota</taxon>
        <taxon>Actinomycetes</taxon>
        <taxon>Pseudonocardiales</taxon>
        <taxon>Pseudonocardiaceae</taxon>
        <taxon>Amycolatopsis</taxon>
    </lineage>
</organism>
<dbReference type="EMBL" id="BAABCM010000011">
    <property type="protein sequence ID" value="GAA3838984.1"/>
    <property type="molecule type" value="Genomic_DNA"/>
</dbReference>
<keyword evidence="3" id="KW-0804">Transcription</keyword>
<evidence type="ECO:0000313" key="5">
    <source>
        <dbReference type="EMBL" id="GAA3838984.1"/>
    </source>
</evidence>
<name>A0ABP7JA94_9PSEU</name>
<dbReference type="Pfam" id="PF12833">
    <property type="entry name" value="HTH_18"/>
    <property type="match status" value="1"/>
</dbReference>
<dbReference type="Gene3D" id="1.10.10.60">
    <property type="entry name" value="Homeodomain-like"/>
    <property type="match status" value="1"/>
</dbReference>
<keyword evidence="6" id="KW-1185">Reference proteome</keyword>
<dbReference type="InterPro" id="IPR020449">
    <property type="entry name" value="Tscrpt_reg_AraC-type_HTH"/>
</dbReference>
<accession>A0ABP7JA94</accession>
<dbReference type="InterPro" id="IPR050204">
    <property type="entry name" value="AraC_XylS_family_regulators"/>
</dbReference>
<proteinExistence type="predicted"/>
<evidence type="ECO:0000256" key="1">
    <source>
        <dbReference type="ARBA" id="ARBA00023015"/>
    </source>
</evidence>
<dbReference type="SUPFAM" id="SSF51182">
    <property type="entry name" value="RmlC-like cupins"/>
    <property type="match status" value="1"/>
</dbReference>
<dbReference type="InterPro" id="IPR035418">
    <property type="entry name" value="AraC-bd_2"/>
</dbReference>
<evidence type="ECO:0000256" key="3">
    <source>
        <dbReference type="ARBA" id="ARBA00023163"/>
    </source>
</evidence>
<dbReference type="InterPro" id="IPR018062">
    <property type="entry name" value="HTH_AraC-typ_CS"/>
</dbReference>
<dbReference type="Pfam" id="PF14525">
    <property type="entry name" value="AraC_binding_2"/>
    <property type="match status" value="1"/>
</dbReference>
<dbReference type="PANTHER" id="PTHR46796:SF6">
    <property type="entry name" value="ARAC SUBFAMILY"/>
    <property type="match status" value="1"/>
</dbReference>
<evidence type="ECO:0000259" key="4">
    <source>
        <dbReference type="PROSITE" id="PS01124"/>
    </source>
</evidence>
<dbReference type="RefSeq" id="WP_237335353.1">
    <property type="nucleotide sequence ID" value="NZ_BAABCM010000011.1"/>
</dbReference>
<keyword evidence="2" id="KW-0238">DNA-binding</keyword>